<evidence type="ECO:0000313" key="4">
    <source>
        <dbReference type="Proteomes" id="UP000265520"/>
    </source>
</evidence>
<dbReference type="Proteomes" id="UP000265520">
    <property type="component" value="Unassembled WGS sequence"/>
</dbReference>
<dbReference type="GO" id="GO:0005886">
    <property type="term" value="C:plasma membrane"/>
    <property type="evidence" value="ECO:0007669"/>
    <property type="project" value="UniProtKB-SubCell"/>
</dbReference>
<reference evidence="3 4" key="1">
    <citation type="journal article" date="2018" name="Front. Plant Sci.">
        <title>Red Clover (Trifolium pratense) and Zigzag Clover (T. medium) - A Picture of Genomic Similarities and Differences.</title>
        <authorList>
            <person name="Dluhosova J."/>
            <person name="Istvanek J."/>
            <person name="Nedelnik J."/>
            <person name="Repkova J."/>
        </authorList>
    </citation>
    <scope>NUCLEOTIDE SEQUENCE [LARGE SCALE GENOMIC DNA]</scope>
    <source>
        <strain evidence="4">cv. 10/8</strain>
        <tissue evidence="3">Leaf</tissue>
    </source>
</reference>
<feature type="compositionally biased region" description="Polar residues" evidence="2">
    <location>
        <begin position="1"/>
        <end position="17"/>
    </location>
</feature>
<protein>
    <submittedName>
        <fullName evidence="3">Ankyrin repeat protein</fullName>
    </submittedName>
</protein>
<proteinExistence type="predicted"/>
<dbReference type="EMBL" id="LXQA010373049">
    <property type="protein sequence ID" value="MCI47489.1"/>
    <property type="molecule type" value="Genomic_DNA"/>
</dbReference>
<evidence type="ECO:0000256" key="1">
    <source>
        <dbReference type="ARBA" id="ARBA00004202"/>
    </source>
</evidence>
<name>A0A392SFR0_9FABA</name>
<dbReference type="AlphaFoldDB" id="A0A392SFR0"/>
<dbReference type="InterPro" id="IPR036770">
    <property type="entry name" value="Ankyrin_rpt-contain_sf"/>
</dbReference>
<feature type="non-terminal residue" evidence="3">
    <location>
        <position position="49"/>
    </location>
</feature>
<sequence length="49" mass="5223">MLLGQQETNLSAVNRSGETAVDTAEKTGNQDIKTILLEHGVQSAKSIKP</sequence>
<dbReference type="SUPFAM" id="SSF48403">
    <property type="entry name" value="Ankyrin repeat"/>
    <property type="match status" value="1"/>
</dbReference>
<dbReference type="Gene3D" id="1.25.40.20">
    <property type="entry name" value="Ankyrin repeat-containing domain"/>
    <property type="match status" value="1"/>
</dbReference>
<keyword evidence="4" id="KW-1185">Reference proteome</keyword>
<comment type="subcellular location">
    <subcellularLocation>
        <location evidence="1">Cell membrane</location>
        <topology evidence="1">Peripheral membrane protein</topology>
    </subcellularLocation>
</comment>
<organism evidence="3 4">
    <name type="scientific">Trifolium medium</name>
    <dbReference type="NCBI Taxonomy" id="97028"/>
    <lineage>
        <taxon>Eukaryota</taxon>
        <taxon>Viridiplantae</taxon>
        <taxon>Streptophyta</taxon>
        <taxon>Embryophyta</taxon>
        <taxon>Tracheophyta</taxon>
        <taxon>Spermatophyta</taxon>
        <taxon>Magnoliopsida</taxon>
        <taxon>eudicotyledons</taxon>
        <taxon>Gunneridae</taxon>
        <taxon>Pentapetalae</taxon>
        <taxon>rosids</taxon>
        <taxon>fabids</taxon>
        <taxon>Fabales</taxon>
        <taxon>Fabaceae</taxon>
        <taxon>Papilionoideae</taxon>
        <taxon>50 kb inversion clade</taxon>
        <taxon>NPAAA clade</taxon>
        <taxon>Hologalegina</taxon>
        <taxon>IRL clade</taxon>
        <taxon>Trifolieae</taxon>
        <taxon>Trifolium</taxon>
    </lineage>
</organism>
<accession>A0A392SFR0</accession>
<evidence type="ECO:0000256" key="2">
    <source>
        <dbReference type="SAM" id="MobiDB-lite"/>
    </source>
</evidence>
<evidence type="ECO:0000313" key="3">
    <source>
        <dbReference type="EMBL" id="MCI47489.1"/>
    </source>
</evidence>
<comment type="caution">
    <text evidence="3">The sequence shown here is derived from an EMBL/GenBank/DDBJ whole genome shotgun (WGS) entry which is preliminary data.</text>
</comment>
<feature type="region of interest" description="Disordered" evidence="2">
    <location>
        <begin position="1"/>
        <end position="29"/>
    </location>
</feature>